<accession>A0ABQ2HMK6</accession>
<dbReference type="Proteomes" id="UP000623461">
    <property type="component" value="Unassembled WGS sequence"/>
</dbReference>
<dbReference type="InterPro" id="IPR023393">
    <property type="entry name" value="START-like_dom_sf"/>
</dbReference>
<dbReference type="Gene3D" id="3.30.530.20">
    <property type="match status" value="1"/>
</dbReference>
<gene>
    <name evidence="1" type="ORF">GCM10009721_07640</name>
</gene>
<proteinExistence type="predicted"/>
<dbReference type="EMBL" id="BMNZ01000001">
    <property type="protein sequence ID" value="GGM85392.1"/>
    <property type="molecule type" value="Genomic_DNA"/>
</dbReference>
<reference evidence="2" key="1">
    <citation type="journal article" date="2019" name="Int. J. Syst. Evol. Microbiol.">
        <title>The Global Catalogue of Microorganisms (GCM) 10K type strain sequencing project: providing services to taxonomists for standard genome sequencing and annotation.</title>
        <authorList>
            <consortium name="The Broad Institute Genomics Platform"/>
            <consortium name="The Broad Institute Genome Sequencing Center for Infectious Disease"/>
            <person name="Wu L."/>
            <person name="Ma J."/>
        </authorList>
    </citation>
    <scope>NUCLEOTIDE SEQUENCE [LARGE SCALE GENOMIC DNA]</scope>
    <source>
        <strain evidence="2">JCM 1365</strain>
    </source>
</reference>
<dbReference type="SUPFAM" id="SSF55961">
    <property type="entry name" value="Bet v1-like"/>
    <property type="match status" value="1"/>
</dbReference>
<dbReference type="RefSeq" id="WP_030145987.1">
    <property type="nucleotide sequence ID" value="NZ_BMNZ01000001.1"/>
</dbReference>
<protein>
    <recommendedName>
        <fullName evidence="3">SRPBCC family protein</fullName>
    </recommendedName>
</protein>
<evidence type="ECO:0008006" key="3">
    <source>
        <dbReference type="Google" id="ProtNLM"/>
    </source>
</evidence>
<comment type="caution">
    <text evidence="1">The sequence shown here is derived from an EMBL/GenBank/DDBJ whole genome shotgun (WGS) entry which is preliminary data.</text>
</comment>
<sequence>MSAGRLLVRPTRAEERAVLPGDELVDADVVMDRAFTLSAPPDGVWPWLVQLGKERAGWYLPMAVERAVRRSRRALRRLDPALQGLGVGDIIPDWGGAHATFTVVSLEPGSHLLFGSTRGRMQLTWCLRLQPVGTERTRLHLRLRLGPVRHPRLATVAGGFVDLVTVAGLAAGLEERLTR</sequence>
<keyword evidence="2" id="KW-1185">Reference proteome</keyword>
<organism evidence="1 2">
    <name type="scientific">Terrabacter tumescens</name>
    <dbReference type="NCBI Taxonomy" id="60443"/>
    <lineage>
        <taxon>Bacteria</taxon>
        <taxon>Bacillati</taxon>
        <taxon>Actinomycetota</taxon>
        <taxon>Actinomycetes</taxon>
        <taxon>Micrococcales</taxon>
        <taxon>Intrasporangiaceae</taxon>
        <taxon>Terrabacter</taxon>
    </lineage>
</organism>
<evidence type="ECO:0000313" key="1">
    <source>
        <dbReference type="EMBL" id="GGM85392.1"/>
    </source>
</evidence>
<name>A0ABQ2HMK6_9MICO</name>
<evidence type="ECO:0000313" key="2">
    <source>
        <dbReference type="Proteomes" id="UP000623461"/>
    </source>
</evidence>